<name>A0A835LDV7_9MAGN</name>
<evidence type="ECO:0000256" key="4">
    <source>
        <dbReference type="ARBA" id="ARBA00023163"/>
    </source>
</evidence>
<feature type="domain" description="TF-B3" evidence="7">
    <location>
        <begin position="24"/>
        <end position="117"/>
    </location>
</feature>
<keyword evidence="5" id="KW-0539">Nucleus</keyword>
<evidence type="ECO:0000256" key="3">
    <source>
        <dbReference type="ARBA" id="ARBA00023125"/>
    </source>
</evidence>
<dbReference type="PROSITE" id="PS50863">
    <property type="entry name" value="B3"/>
    <property type="match status" value="2"/>
</dbReference>
<dbReference type="GO" id="GO:0005634">
    <property type="term" value="C:nucleus"/>
    <property type="evidence" value="ECO:0007669"/>
    <property type="project" value="UniProtKB-SubCell"/>
</dbReference>
<dbReference type="InterPro" id="IPR003340">
    <property type="entry name" value="B3_DNA-bd"/>
</dbReference>
<dbReference type="CDD" id="cd10017">
    <property type="entry name" value="B3_DNA"/>
    <property type="match status" value="3"/>
</dbReference>
<dbReference type="SUPFAM" id="SSF101936">
    <property type="entry name" value="DNA-binding pseudobarrel domain"/>
    <property type="match status" value="3"/>
</dbReference>
<comment type="caution">
    <text evidence="8">The sequence shown here is derived from an EMBL/GenBank/DDBJ whole genome shotgun (WGS) entry which is preliminary data.</text>
</comment>
<reference evidence="8 9" key="1">
    <citation type="submission" date="2020-10" db="EMBL/GenBank/DDBJ databases">
        <title>The Coptis chinensis genome and diversification of protoberbering-type alkaloids.</title>
        <authorList>
            <person name="Wang B."/>
            <person name="Shu S."/>
            <person name="Song C."/>
            <person name="Liu Y."/>
        </authorList>
    </citation>
    <scope>NUCLEOTIDE SEQUENCE [LARGE SCALE GENOMIC DNA]</scope>
    <source>
        <strain evidence="8">HL-2020</strain>
        <tissue evidence="8">Leaf</tissue>
    </source>
</reference>
<feature type="region of interest" description="Disordered" evidence="6">
    <location>
        <begin position="1"/>
        <end position="22"/>
    </location>
</feature>
<dbReference type="InterPro" id="IPR050655">
    <property type="entry name" value="Plant_B3_domain"/>
</dbReference>
<dbReference type="InterPro" id="IPR015300">
    <property type="entry name" value="DNA-bd_pseudobarrel_sf"/>
</dbReference>
<feature type="compositionally biased region" description="Basic and acidic residues" evidence="6">
    <location>
        <begin position="10"/>
        <end position="22"/>
    </location>
</feature>
<keyword evidence="3" id="KW-0238">DNA-binding</keyword>
<dbReference type="PANTHER" id="PTHR31920">
    <property type="entry name" value="B3 DOMAIN-CONTAINING"/>
    <property type="match status" value="1"/>
</dbReference>
<proteinExistence type="predicted"/>
<sequence>MQHGSKKHQEHITKPGGSEEKGPSFFKIISSSIIQGGQLEIPKRFISNHGKRLPNVVNLKVPSGAVSRVKLREVDGNVWLGKGWQEFMERHYIDVGHFLVFTYDGESQFYVVIFDMSCNEIHYFNDSNNAGESSQVLRKGEDGNRVAVCHHSSNGGHSMKYMNTRKFIRAQLKLQAVRSFKSNHPFFRVKMRPSYVNSKYVPIPKSFSKKYLPRRSENFKIQASDGKEWAVGYNLNKNGMRLGKGVSAFLSGCKIKLGDICIFELVNRKEFELKVKKIPTAFVDGLNGGLPKTIILKSALGRLWSIRVKEVEDFRHDCSLRVGEFLVFRYDGNSTFEVIIYDHSCCEGEEELAGS</sequence>
<comment type="subcellular location">
    <subcellularLocation>
        <location evidence="1">Nucleus</location>
    </subcellularLocation>
</comment>
<dbReference type="Pfam" id="PF02362">
    <property type="entry name" value="B3"/>
    <property type="match status" value="2"/>
</dbReference>
<dbReference type="GO" id="GO:0003677">
    <property type="term" value="F:DNA binding"/>
    <property type="evidence" value="ECO:0007669"/>
    <property type="project" value="UniProtKB-KW"/>
</dbReference>
<accession>A0A835LDV7</accession>
<evidence type="ECO:0000256" key="2">
    <source>
        <dbReference type="ARBA" id="ARBA00023015"/>
    </source>
</evidence>
<evidence type="ECO:0000313" key="8">
    <source>
        <dbReference type="EMBL" id="KAF9591908.1"/>
    </source>
</evidence>
<protein>
    <recommendedName>
        <fullName evidence="7">TF-B3 domain-containing protein</fullName>
    </recommendedName>
</protein>
<gene>
    <name evidence="8" type="ORF">IFM89_009516</name>
</gene>
<dbReference type="Gene3D" id="2.40.330.10">
    <property type="entry name" value="DNA-binding pseudobarrel domain"/>
    <property type="match status" value="3"/>
</dbReference>
<organism evidence="8 9">
    <name type="scientific">Coptis chinensis</name>
    <dbReference type="NCBI Taxonomy" id="261450"/>
    <lineage>
        <taxon>Eukaryota</taxon>
        <taxon>Viridiplantae</taxon>
        <taxon>Streptophyta</taxon>
        <taxon>Embryophyta</taxon>
        <taxon>Tracheophyta</taxon>
        <taxon>Spermatophyta</taxon>
        <taxon>Magnoliopsida</taxon>
        <taxon>Ranunculales</taxon>
        <taxon>Ranunculaceae</taxon>
        <taxon>Coptidoideae</taxon>
        <taxon>Coptis</taxon>
    </lineage>
</organism>
<dbReference type="SMART" id="SM01019">
    <property type="entry name" value="B3"/>
    <property type="match status" value="2"/>
</dbReference>
<keyword evidence="2" id="KW-0805">Transcription regulation</keyword>
<dbReference type="Proteomes" id="UP000631114">
    <property type="component" value="Unassembled WGS sequence"/>
</dbReference>
<dbReference type="PANTHER" id="PTHR31920:SF37">
    <property type="entry name" value="B3 DOMAIN-CONTAINING TRANSCRIPTION FACTOR VRN1"/>
    <property type="match status" value="1"/>
</dbReference>
<evidence type="ECO:0000259" key="7">
    <source>
        <dbReference type="PROSITE" id="PS50863"/>
    </source>
</evidence>
<evidence type="ECO:0000313" key="9">
    <source>
        <dbReference type="Proteomes" id="UP000631114"/>
    </source>
</evidence>
<dbReference type="AlphaFoldDB" id="A0A835LDV7"/>
<evidence type="ECO:0000256" key="6">
    <source>
        <dbReference type="SAM" id="MobiDB-lite"/>
    </source>
</evidence>
<dbReference type="EMBL" id="JADFTS010000008">
    <property type="protein sequence ID" value="KAF9591908.1"/>
    <property type="molecule type" value="Genomic_DNA"/>
</dbReference>
<evidence type="ECO:0000256" key="5">
    <source>
        <dbReference type="ARBA" id="ARBA00023242"/>
    </source>
</evidence>
<dbReference type="OrthoDB" id="623918at2759"/>
<keyword evidence="4" id="KW-0804">Transcription</keyword>
<feature type="domain" description="TF-B3" evidence="7">
    <location>
        <begin position="186"/>
        <end position="279"/>
    </location>
</feature>
<evidence type="ECO:0000256" key="1">
    <source>
        <dbReference type="ARBA" id="ARBA00004123"/>
    </source>
</evidence>
<keyword evidence="9" id="KW-1185">Reference proteome</keyword>